<protein>
    <submittedName>
        <fullName evidence="2">Uncharacterized protein</fullName>
    </submittedName>
</protein>
<evidence type="ECO:0000256" key="1">
    <source>
        <dbReference type="SAM" id="MobiDB-lite"/>
    </source>
</evidence>
<dbReference type="AlphaFoldDB" id="B3S3D1"/>
<dbReference type="Proteomes" id="UP000009022">
    <property type="component" value="Unassembled WGS sequence"/>
</dbReference>
<organism evidence="2 3">
    <name type="scientific">Trichoplax adhaerens</name>
    <name type="common">Trichoplax reptans</name>
    <dbReference type="NCBI Taxonomy" id="10228"/>
    <lineage>
        <taxon>Eukaryota</taxon>
        <taxon>Metazoa</taxon>
        <taxon>Placozoa</taxon>
        <taxon>Uniplacotomia</taxon>
        <taxon>Trichoplacea</taxon>
        <taxon>Trichoplacidae</taxon>
        <taxon>Trichoplax</taxon>
    </lineage>
</organism>
<dbReference type="HOGENOM" id="CLU_1688985_0_0_1"/>
<feature type="region of interest" description="Disordered" evidence="1">
    <location>
        <begin position="131"/>
        <end position="156"/>
    </location>
</feature>
<feature type="compositionally biased region" description="Basic and acidic residues" evidence="1">
    <location>
        <begin position="141"/>
        <end position="156"/>
    </location>
</feature>
<dbReference type="KEGG" id="tad:TRIADDRAFT_58675"/>
<dbReference type="RefSeq" id="XP_002114813.1">
    <property type="nucleotide sequence ID" value="XM_002114777.1"/>
</dbReference>
<dbReference type="InParanoid" id="B3S3D1"/>
<evidence type="ECO:0000313" key="3">
    <source>
        <dbReference type="Proteomes" id="UP000009022"/>
    </source>
</evidence>
<proteinExistence type="predicted"/>
<reference evidence="2 3" key="1">
    <citation type="journal article" date="2008" name="Nature">
        <title>The Trichoplax genome and the nature of placozoans.</title>
        <authorList>
            <person name="Srivastava M."/>
            <person name="Begovic E."/>
            <person name="Chapman J."/>
            <person name="Putnam N.H."/>
            <person name="Hellsten U."/>
            <person name="Kawashima T."/>
            <person name="Kuo A."/>
            <person name="Mitros T."/>
            <person name="Salamov A."/>
            <person name="Carpenter M.L."/>
            <person name="Signorovitch A.Y."/>
            <person name="Moreno M.A."/>
            <person name="Kamm K."/>
            <person name="Grimwood J."/>
            <person name="Schmutz J."/>
            <person name="Shapiro H."/>
            <person name="Grigoriev I.V."/>
            <person name="Buss L.W."/>
            <person name="Schierwater B."/>
            <person name="Dellaporta S.L."/>
            <person name="Rokhsar D.S."/>
        </authorList>
    </citation>
    <scope>NUCLEOTIDE SEQUENCE [LARGE SCALE GENOMIC DNA]</scope>
    <source>
        <strain evidence="2 3">Grell-BS-1999</strain>
    </source>
</reference>
<keyword evidence="3" id="KW-1185">Reference proteome</keyword>
<name>B3S3D1_TRIAD</name>
<accession>B3S3D1</accession>
<dbReference type="EMBL" id="DS985248">
    <property type="protein sequence ID" value="EDV22947.1"/>
    <property type="molecule type" value="Genomic_DNA"/>
</dbReference>
<gene>
    <name evidence="2" type="ORF">TRIADDRAFT_58675</name>
</gene>
<dbReference type="GeneID" id="6756025"/>
<sequence>MLAHVLSAISANSNTSMTFKDLNVLANSIVPNRTCSSSCSNCSAASYTFNALNLNHASAIDGHLFANASVIIAYSMIHIGWNRVCNKTTNDKPGDYDYHLEQVLHHFGNETAKGMNENGIVKLLKEVNEEYGSSHPATNGRKMDNNFTDDNKNDSP</sequence>
<evidence type="ECO:0000313" key="2">
    <source>
        <dbReference type="EMBL" id="EDV22947.1"/>
    </source>
</evidence>
<dbReference type="CTD" id="6756025"/>